<protein>
    <submittedName>
        <fullName evidence="4">Arylsulfatase</fullName>
        <ecNumber evidence="4">3.1.6.1</ecNumber>
    </submittedName>
</protein>
<dbReference type="PANTHER" id="PTHR43751:SF3">
    <property type="entry name" value="SULFATASE N-TERMINAL DOMAIN-CONTAINING PROTEIN"/>
    <property type="match status" value="1"/>
</dbReference>
<keyword evidence="5" id="KW-1185">Reference proteome</keyword>
<dbReference type="CDD" id="cd16148">
    <property type="entry name" value="sulfatase_like"/>
    <property type="match status" value="1"/>
</dbReference>
<feature type="transmembrane region" description="Helical" evidence="2">
    <location>
        <begin position="152"/>
        <end position="173"/>
    </location>
</feature>
<feature type="region of interest" description="Disordered" evidence="1">
    <location>
        <begin position="1"/>
        <end position="25"/>
    </location>
</feature>
<feature type="domain" description="Sulfatase N-terminal" evidence="3">
    <location>
        <begin position="191"/>
        <end position="526"/>
    </location>
</feature>
<dbReference type="SUPFAM" id="SSF53649">
    <property type="entry name" value="Alkaline phosphatase-like"/>
    <property type="match status" value="1"/>
</dbReference>
<dbReference type="Gene3D" id="3.40.720.10">
    <property type="entry name" value="Alkaline Phosphatase, subunit A"/>
    <property type="match status" value="1"/>
</dbReference>
<dbReference type="InterPro" id="IPR000917">
    <property type="entry name" value="Sulfatase_N"/>
</dbReference>
<dbReference type="AlphaFoldDB" id="A0A518H7L6"/>
<feature type="transmembrane region" description="Helical" evidence="2">
    <location>
        <begin position="104"/>
        <end position="121"/>
    </location>
</feature>
<evidence type="ECO:0000313" key="4">
    <source>
        <dbReference type="EMBL" id="QDV36781.1"/>
    </source>
</evidence>
<dbReference type="PANTHER" id="PTHR43751">
    <property type="entry name" value="SULFATASE"/>
    <property type="match status" value="1"/>
</dbReference>
<gene>
    <name evidence="4" type="ORF">ElP_47100</name>
</gene>
<proteinExistence type="predicted"/>
<dbReference type="GO" id="GO:0004065">
    <property type="term" value="F:arylsulfatase activity"/>
    <property type="evidence" value="ECO:0007669"/>
    <property type="project" value="UniProtKB-EC"/>
</dbReference>
<reference evidence="4 5" key="1">
    <citation type="submission" date="2019-02" db="EMBL/GenBank/DDBJ databases">
        <title>Deep-cultivation of Planctomycetes and their phenomic and genomic characterization uncovers novel biology.</title>
        <authorList>
            <person name="Wiegand S."/>
            <person name="Jogler M."/>
            <person name="Boedeker C."/>
            <person name="Pinto D."/>
            <person name="Vollmers J."/>
            <person name="Rivas-Marin E."/>
            <person name="Kohn T."/>
            <person name="Peeters S.H."/>
            <person name="Heuer A."/>
            <person name="Rast P."/>
            <person name="Oberbeckmann S."/>
            <person name="Bunk B."/>
            <person name="Jeske O."/>
            <person name="Meyerdierks A."/>
            <person name="Storesund J.E."/>
            <person name="Kallscheuer N."/>
            <person name="Luecker S."/>
            <person name="Lage O.M."/>
            <person name="Pohl T."/>
            <person name="Merkel B.J."/>
            <person name="Hornburger P."/>
            <person name="Mueller R.-W."/>
            <person name="Bruemmer F."/>
            <person name="Labrenz M."/>
            <person name="Spormann A.M."/>
            <person name="Op den Camp H."/>
            <person name="Overmann J."/>
            <person name="Amann R."/>
            <person name="Jetten M.S.M."/>
            <person name="Mascher T."/>
            <person name="Medema M.H."/>
            <person name="Devos D.P."/>
            <person name="Kaster A.-K."/>
            <person name="Ovreas L."/>
            <person name="Rohde M."/>
            <person name="Galperin M.Y."/>
            <person name="Jogler C."/>
        </authorList>
    </citation>
    <scope>NUCLEOTIDE SEQUENCE [LARGE SCALE GENOMIC DNA]</scope>
    <source>
        <strain evidence="4 5">ElP</strain>
    </source>
</reference>
<feature type="transmembrane region" description="Helical" evidence="2">
    <location>
        <begin position="73"/>
        <end position="92"/>
    </location>
</feature>
<dbReference type="InterPro" id="IPR017850">
    <property type="entry name" value="Alkaline_phosphatase_core_sf"/>
</dbReference>
<dbReference type="EC" id="3.1.6.1" evidence="4"/>
<keyword evidence="4" id="KW-0378">Hydrolase</keyword>
<dbReference type="OrthoDB" id="268988at2"/>
<feature type="transmembrane region" description="Helical" evidence="2">
    <location>
        <begin position="33"/>
        <end position="53"/>
    </location>
</feature>
<dbReference type="InterPro" id="IPR052701">
    <property type="entry name" value="GAG_Ulvan_Degrading_Sulfatases"/>
</dbReference>
<dbReference type="Proteomes" id="UP000317835">
    <property type="component" value="Chromosome"/>
</dbReference>
<keyword evidence="2" id="KW-1133">Transmembrane helix</keyword>
<dbReference type="Pfam" id="PF00884">
    <property type="entry name" value="Sulfatase"/>
    <property type="match status" value="1"/>
</dbReference>
<organism evidence="4 5">
    <name type="scientific">Tautonia plasticadhaerens</name>
    <dbReference type="NCBI Taxonomy" id="2527974"/>
    <lineage>
        <taxon>Bacteria</taxon>
        <taxon>Pseudomonadati</taxon>
        <taxon>Planctomycetota</taxon>
        <taxon>Planctomycetia</taxon>
        <taxon>Isosphaerales</taxon>
        <taxon>Isosphaeraceae</taxon>
        <taxon>Tautonia</taxon>
    </lineage>
</organism>
<evidence type="ECO:0000256" key="2">
    <source>
        <dbReference type="SAM" id="Phobius"/>
    </source>
</evidence>
<evidence type="ECO:0000313" key="5">
    <source>
        <dbReference type="Proteomes" id="UP000317835"/>
    </source>
</evidence>
<dbReference type="EMBL" id="CP036426">
    <property type="protein sequence ID" value="QDV36781.1"/>
    <property type="molecule type" value="Genomic_DNA"/>
</dbReference>
<evidence type="ECO:0000259" key="3">
    <source>
        <dbReference type="Pfam" id="PF00884"/>
    </source>
</evidence>
<dbReference type="RefSeq" id="WP_145273602.1">
    <property type="nucleotide sequence ID" value="NZ_CP036426.1"/>
</dbReference>
<accession>A0A518H7L6</accession>
<keyword evidence="2" id="KW-0472">Membrane</keyword>
<sequence>MNSFHVIRSGADPQEPRAGGDSPCSTGPRPGGLIALAAWLGLIAGASELAAFLLKARSGEVWPYLGMIRAYPWMIPLVDSALLTMLVLPIAAMSAAWPRTRESLGPILLLAAAMLPTLIVLTPGIHLGALALVALGLSSVIVPAARRRSKWVARLVRFSTPILLLALLAVITWRNGRVGAAGATEAMGNGPNVLMIVLDTVRFDHLSLDGSGYPRPTSPVLAAFAREGVSLTGARSTAPWTLPSHASLMTGKWASQACHGRYGAMEPDGTTLAEALAARGYDTAGFVANTYYCTYSTGLSRGFSRYEDLTVTLSTVLTTTAVGGKIVDWIGSISQEIRPDAPPLLRRYTRIDADAINRRFLGWLDRRAGENRPFFAFLNYFDAHDPYIVPDGAEHRFGEAPDSLEDRRFLGEWWLSPGKPDTPPGRVDLLVDGYDSCIAHLDERLGALFRDLDRRGLLDDTIVVVTSDHGEAFGEHGLYGHGISLFEDQLRVPLVLVAPGRIPASGTVDQVVSLRDVPATILDLVDLPGPTLPGSSLVPLWMAGAAVTSPAIASVDGPDSFPPNSGRSPVFGGAMASVTDETSLKYIRTFGQVREVEQLYDLCADPGEQVDLASPLGRPLLDRLRAKLDAIGSDPEGGGR</sequence>
<dbReference type="KEGG" id="tpla:ElP_47100"/>
<evidence type="ECO:0000256" key="1">
    <source>
        <dbReference type="SAM" id="MobiDB-lite"/>
    </source>
</evidence>
<keyword evidence="2" id="KW-0812">Transmembrane</keyword>
<name>A0A518H7L6_9BACT</name>